<evidence type="ECO:0000313" key="10">
    <source>
        <dbReference type="EMBL" id="ARF67576.1"/>
    </source>
</evidence>
<comment type="subcellular location">
    <subcellularLocation>
        <location evidence="1">Cell membrane</location>
        <topology evidence="1">Multi-pass membrane protein</topology>
    </subcellularLocation>
</comment>
<dbReference type="CDD" id="cd12913">
    <property type="entry name" value="PDC1_MCP_like"/>
    <property type="match status" value="1"/>
</dbReference>
<keyword evidence="2" id="KW-1003">Cell membrane</keyword>
<dbReference type="GeneID" id="64220159"/>
<organism evidence="10 11">
    <name type="scientific">Paenibacillus larvae subsp. pulvifaciens</name>
    <dbReference type="NCBI Taxonomy" id="1477"/>
    <lineage>
        <taxon>Bacteria</taxon>
        <taxon>Bacillati</taxon>
        <taxon>Bacillota</taxon>
        <taxon>Bacilli</taxon>
        <taxon>Bacillales</taxon>
        <taxon>Paenibacillaceae</taxon>
        <taxon>Paenibacillus</taxon>
    </lineage>
</organism>
<dbReference type="AlphaFoldDB" id="A0A1V0UR58"/>
<dbReference type="InterPro" id="IPR003660">
    <property type="entry name" value="HAMP_dom"/>
</dbReference>
<dbReference type="InterPro" id="IPR004089">
    <property type="entry name" value="MCPsignal_dom"/>
</dbReference>
<keyword evidence="6" id="KW-1133">Transmembrane helix</keyword>
<evidence type="ECO:0000256" key="4">
    <source>
        <dbReference type="ARBA" id="ARBA00022500"/>
    </source>
</evidence>
<evidence type="ECO:0000256" key="3">
    <source>
        <dbReference type="ARBA" id="ARBA00022481"/>
    </source>
</evidence>
<evidence type="ECO:0000256" key="7">
    <source>
        <dbReference type="ARBA" id="ARBA00023136"/>
    </source>
</evidence>
<accession>A0A1V0UR58</accession>
<evidence type="ECO:0000256" key="5">
    <source>
        <dbReference type="ARBA" id="ARBA00022692"/>
    </source>
</evidence>
<dbReference type="Gene3D" id="1.10.287.950">
    <property type="entry name" value="Methyl-accepting chemotaxis protein"/>
    <property type="match status" value="1"/>
</dbReference>
<gene>
    <name evidence="10" type="ORF">B7C51_06695</name>
</gene>
<reference evidence="10 11" key="1">
    <citation type="submission" date="2017-03" db="EMBL/GenBank/DDBJ databases">
        <title>Paenibacillus larvae genome sequencing.</title>
        <authorList>
            <person name="Dingman D.W."/>
        </authorList>
    </citation>
    <scope>NUCLEOTIDE SEQUENCE [LARGE SCALE GENOMIC DNA]</scope>
    <source>
        <strain evidence="10 11">SAG 10367</strain>
    </source>
</reference>
<dbReference type="Pfam" id="PF00015">
    <property type="entry name" value="MCPsignal"/>
    <property type="match status" value="1"/>
</dbReference>
<evidence type="ECO:0000256" key="8">
    <source>
        <dbReference type="ARBA" id="ARBA00023224"/>
    </source>
</evidence>
<dbReference type="CDD" id="cd12912">
    <property type="entry name" value="PDC2_MCP_like"/>
    <property type="match status" value="1"/>
</dbReference>
<dbReference type="PROSITE" id="PS50111">
    <property type="entry name" value="CHEMOTAXIS_TRANSDUC_2"/>
    <property type="match status" value="1"/>
</dbReference>
<dbReference type="Gene3D" id="1.10.8.500">
    <property type="entry name" value="HAMP domain in histidine kinase"/>
    <property type="match status" value="1"/>
</dbReference>
<keyword evidence="5" id="KW-0812">Transmembrane</keyword>
<dbReference type="InterPro" id="IPR029151">
    <property type="entry name" value="Sensor-like_sf"/>
</dbReference>
<protein>
    <submittedName>
        <fullName evidence="10">Uncharacterized protein</fullName>
    </submittedName>
</protein>
<dbReference type="GO" id="GO:0005886">
    <property type="term" value="C:plasma membrane"/>
    <property type="evidence" value="ECO:0007669"/>
    <property type="project" value="UniProtKB-SubCell"/>
</dbReference>
<name>A0A1V0UR58_9BACL</name>
<dbReference type="SMART" id="SM00304">
    <property type="entry name" value="HAMP"/>
    <property type="match status" value="1"/>
</dbReference>
<comment type="similarity">
    <text evidence="9">Belongs to the methyl-accepting chemotaxis (MCP) protein family.</text>
</comment>
<dbReference type="RefSeq" id="WP_024094881.1">
    <property type="nucleotide sequence ID" value="NZ_CP019794.1"/>
</dbReference>
<evidence type="ECO:0000256" key="9">
    <source>
        <dbReference type="ARBA" id="ARBA00029447"/>
    </source>
</evidence>
<dbReference type="Pfam" id="PF00672">
    <property type="entry name" value="HAMP"/>
    <property type="match status" value="1"/>
</dbReference>
<dbReference type="PROSITE" id="PS50885">
    <property type="entry name" value="HAMP"/>
    <property type="match status" value="1"/>
</dbReference>
<evidence type="ECO:0000256" key="1">
    <source>
        <dbReference type="ARBA" id="ARBA00004651"/>
    </source>
</evidence>
<dbReference type="Pfam" id="PF02743">
    <property type="entry name" value="dCache_1"/>
    <property type="match status" value="1"/>
</dbReference>
<dbReference type="Gene3D" id="3.30.450.20">
    <property type="entry name" value="PAS domain"/>
    <property type="match status" value="2"/>
</dbReference>
<proteinExistence type="inferred from homology"/>
<keyword evidence="7" id="KW-0472">Membrane</keyword>
<evidence type="ECO:0000313" key="11">
    <source>
        <dbReference type="Proteomes" id="UP000192727"/>
    </source>
</evidence>
<evidence type="ECO:0000256" key="2">
    <source>
        <dbReference type="ARBA" id="ARBA00022475"/>
    </source>
</evidence>
<dbReference type="SUPFAM" id="SSF58104">
    <property type="entry name" value="Methyl-accepting chemotaxis protein (MCP) signaling domain"/>
    <property type="match status" value="1"/>
</dbReference>
<dbReference type="GO" id="GO:0006935">
    <property type="term" value="P:chemotaxis"/>
    <property type="evidence" value="ECO:0007669"/>
    <property type="project" value="UniProtKB-KW"/>
</dbReference>
<dbReference type="GO" id="GO:0007165">
    <property type="term" value="P:signal transduction"/>
    <property type="evidence" value="ECO:0007669"/>
    <property type="project" value="UniProtKB-KW"/>
</dbReference>
<dbReference type="InterPro" id="IPR033479">
    <property type="entry name" value="dCache_1"/>
</dbReference>
<dbReference type="PANTHER" id="PTHR32089">
    <property type="entry name" value="METHYL-ACCEPTING CHEMOTAXIS PROTEIN MCPB"/>
    <property type="match status" value="1"/>
</dbReference>
<evidence type="ECO:0000256" key="6">
    <source>
        <dbReference type="ARBA" id="ARBA00022989"/>
    </source>
</evidence>
<dbReference type="EMBL" id="CP020557">
    <property type="protein sequence ID" value="ARF67576.1"/>
    <property type="molecule type" value="Genomic_DNA"/>
</dbReference>
<sequence length="670" mass="73122">MGGKVTFLHSIKGKLALFFCILFVVFGTVVQGYNAYKLNKSIQDSTEERSQILIHELDNMINAVADKASTSINMLSGADDMLTVVGGKGDKAAQEAAASRLVNLFKQIKESGESLVIYVALPNGQMYDYPKSEGNYDDVTNSSWYTSAAAKPDQILWSDPYPDQVTGETVLTLSKAIVENGQVRGVVGMDISLKNMNKMISKETLQLEKGSPFIADRNGTLLAHPTRAGENVKDDVYWNSVKENDKGRNENNDQGERQIIFHGTNSLTGWKLGVVYSYEELYGELSRSMLLLVLLSAAMVVGVAVLSFFVIGYYTKQLAQLVAGVQQVANGNLSKKLPSSKRKDEVSLLTESFNVMIDELRGMIRSVGEATAKVDQSVVEVKEISAKSLTTGQEINRAIEEVANGAVQQAADAERSNLQIESLVGQFQTVKKSGEEVLEMSRSVEDSIYKGMDQITQLHVKNAESSETMKSVSGTLDELIVNMEKVGDITKTINGIAAQTNLLALNAGIEAARAGEHGRGFAVVAQEVRKLASQTSEAVTTVQDMLENFAQSAGKAVKEMGKANRIEDERSEAVNGTAQSFETIFMLSGEMLKAITRINDEIERMTSGTEEVSDAAQTILSLTEETSASAEEVSASVEEQSHSMEKLHELAEKLYLEGEMLKDRIKNFKL</sequence>
<dbReference type="PANTHER" id="PTHR32089:SF114">
    <property type="entry name" value="METHYL-ACCEPTING CHEMOTAXIS PROTEIN MCPB"/>
    <property type="match status" value="1"/>
</dbReference>
<keyword evidence="3" id="KW-0488">Methylation</keyword>
<dbReference type="CDD" id="cd06225">
    <property type="entry name" value="HAMP"/>
    <property type="match status" value="1"/>
</dbReference>
<keyword evidence="4" id="KW-0145">Chemotaxis</keyword>
<dbReference type="Proteomes" id="UP000192727">
    <property type="component" value="Chromosome"/>
</dbReference>
<keyword evidence="8" id="KW-0807">Transducer</keyword>
<dbReference type="SMART" id="SM00283">
    <property type="entry name" value="MA"/>
    <property type="match status" value="1"/>
</dbReference>
<dbReference type="SUPFAM" id="SSF103190">
    <property type="entry name" value="Sensory domain-like"/>
    <property type="match status" value="1"/>
</dbReference>